<evidence type="ECO:0008006" key="7">
    <source>
        <dbReference type="Google" id="ProtNLM"/>
    </source>
</evidence>
<reference evidence="6" key="1">
    <citation type="journal article" date="2014" name="Genome Announc.">
        <title>De novo whole-genome sequence and genome annotation of Lichtheimia ramosa.</title>
        <authorList>
            <person name="Linde J."/>
            <person name="Schwartze V."/>
            <person name="Binder U."/>
            <person name="Lass-Florl C."/>
            <person name="Voigt K."/>
            <person name="Horn F."/>
        </authorList>
    </citation>
    <scope>NUCLEOTIDE SEQUENCE</scope>
    <source>
        <strain evidence="6">JMRC FSU:6197</strain>
    </source>
</reference>
<evidence type="ECO:0000313" key="6">
    <source>
        <dbReference type="EMBL" id="CDS05561.1"/>
    </source>
</evidence>
<evidence type="ECO:0000256" key="5">
    <source>
        <dbReference type="SAM" id="Phobius"/>
    </source>
</evidence>
<feature type="transmembrane region" description="Helical" evidence="5">
    <location>
        <begin position="71"/>
        <end position="94"/>
    </location>
</feature>
<dbReference type="GO" id="GO:0022857">
    <property type="term" value="F:transmembrane transporter activity"/>
    <property type="evidence" value="ECO:0007669"/>
    <property type="project" value="InterPro"/>
</dbReference>
<accession>A0A077WCY8</accession>
<dbReference type="PANTHER" id="PTHR23501:SF102">
    <property type="entry name" value="DRUG TRANSPORTER, PUTATIVE (AFU_ORTHOLOGUE AFUA_3G08530)-RELATED"/>
    <property type="match status" value="1"/>
</dbReference>
<comment type="subcellular location">
    <subcellularLocation>
        <location evidence="1">Membrane</location>
        <topology evidence="1">Multi-pass membrane protein</topology>
    </subcellularLocation>
</comment>
<keyword evidence="4 5" id="KW-0472">Membrane</keyword>
<proteinExistence type="predicted"/>
<protein>
    <recommendedName>
        <fullName evidence="7">Major facilitator superfamily (MFS) profile domain-containing protein</fullName>
    </recommendedName>
</protein>
<evidence type="ECO:0000256" key="4">
    <source>
        <dbReference type="ARBA" id="ARBA00023136"/>
    </source>
</evidence>
<sequence length="197" mass="20695">MAIYFQVVRGDSATSSGLRMLASQLGLTVTTISTGRFIAVTGRYKVLLSIGSALVATAIGLLSLLDTNTSWLQIYGTLAIGGSGYGFMFVSTNISAQASVEKRDIAVVIGLNTFVRLVGSTLGLAIASALLNSGLERRLPLAIPTTYVSDILNSPEAIHGSLPVEYVETVQQVYADSLKDIWHVISGLAGLGMLLVS</sequence>
<gene>
    <name evidence="6" type="ORF">LRAMOSA08089</name>
</gene>
<dbReference type="InterPro" id="IPR036259">
    <property type="entry name" value="MFS_trans_sf"/>
</dbReference>
<dbReference type="EMBL" id="LK023317">
    <property type="protein sequence ID" value="CDS05561.1"/>
    <property type="molecule type" value="Genomic_DNA"/>
</dbReference>
<dbReference type="InterPro" id="IPR011701">
    <property type="entry name" value="MFS"/>
</dbReference>
<dbReference type="AlphaFoldDB" id="A0A077WCY8"/>
<feature type="transmembrane region" description="Helical" evidence="5">
    <location>
        <begin position="46"/>
        <end position="65"/>
    </location>
</feature>
<dbReference type="Pfam" id="PF07690">
    <property type="entry name" value="MFS_1"/>
    <property type="match status" value="1"/>
</dbReference>
<name>A0A077WCY8_9FUNG</name>
<dbReference type="OrthoDB" id="2276970at2759"/>
<feature type="transmembrane region" description="Helical" evidence="5">
    <location>
        <begin position="106"/>
        <end position="131"/>
    </location>
</feature>
<evidence type="ECO:0000256" key="1">
    <source>
        <dbReference type="ARBA" id="ARBA00004141"/>
    </source>
</evidence>
<keyword evidence="2 5" id="KW-0812">Transmembrane</keyword>
<dbReference type="GO" id="GO:0005886">
    <property type="term" value="C:plasma membrane"/>
    <property type="evidence" value="ECO:0007669"/>
    <property type="project" value="TreeGrafter"/>
</dbReference>
<evidence type="ECO:0000256" key="3">
    <source>
        <dbReference type="ARBA" id="ARBA00022989"/>
    </source>
</evidence>
<organism evidence="6">
    <name type="scientific">Lichtheimia ramosa</name>
    <dbReference type="NCBI Taxonomy" id="688394"/>
    <lineage>
        <taxon>Eukaryota</taxon>
        <taxon>Fungi</taxon>
        <taxon>Fungi incertae sedis</taxon>
        <taxon>Mucoromycota</taxon>
        <taxon>Mucoromycotina</taxon>
        <taxon>Mucoromycetes</taxon>
        <taxon>Mucorales</taxon>
        <taxon>Lichtheimiaceae</taxon>
        <taxon>Lichtheimia</taxon>
    </lineage>
</organism>
<evidence type="ECO:0000256" key="2">
    <source>
        <dbReference type="ARBA" id="ARBA00022692"/>
    </source>
</evidence>
<dbReference type="SUPFAM" id="SSF103473">
    <property type="entry name" value="MFS general substrate transporter"/>
    <property type="match status" value="1"/>
</dbReference>
<feature type="transmembrane region" description="Helical" evidence="5">
    <location>
        <begin position="20"/>
        <end position="39"/>
    </location>
</feature>
<dbReference type="Gene3D" id="1.20.1250.20">
    <property type="entry name" value="MFS general substrate transporter like domains"/>
    <property type="match status" value="1"/>
</dbReference>
<keyword evidence="3 5" id="KW-1133">Transmembrane helix</keyword>
<dbReference type="PANTHER" id="PTHR23501">
    <property type="entry name" value="MAJOR FACILITATOR SUPERFAMILY"/>
    <property type="match status" value="1"/>
</dbReference>